<gene>
    <name evidence="3" type="ORF">B0A62_13785</name>
    <name evidence="2" type="ORF">IW20_21500</name>
</gene>
<accession>A0A086A040</accession>
<dbReference type="EMBL" id="MUGY01000015">
    <property type="protein sequence ID" value="OXA93313.1"/>
    <property type="molecule type" value="Genomic_DNA"/>
</dbReference>
<dbReference type="Proteomes" id="UP000028712">
    <property type="component" value="Unassembled WGS sequence"/>
</dbReference>
<feature type="transmembrane region" description="Helical" evidence="1">
    <location>
        <begin position="57"/>
        <end position="77"/>
    </location>
</feature>
<feature type="transmembrane region" description="Helical" evidence="1">
    <location>
        <begin position="27"/>
        <end position="48"/>
    </location>
</feature>
<evidence type="ECO:0000313" key="2">
    <source>
        <dbReference type="EMBL" id="KFF10054.1"/>
    </source>
</evidence>
<keyword evidence="1" id="KW-0472">Membrane</keyword>
<reference evidence="3 5" key="2">
    <citation type="submission" date="2016-11" db="EMBL/GenBank/DDBJ databases">
        <title>Whole genomes of Flavobacteriaceae.</title>
        <authorList>
            <person name="Stine C."/>
            <person name="Li C."/>
            <person name="Tadesse D."/>
        </authorList>
    </citation>
    <scope>NUCLEOTIDE SEQUENCE [LARGE SCALE GENOMIC DNA]</scope>
    <source>
        <strain evidence="3 5">ATCC 29551</strain>
    </source>
</reference>
<dbReference type="EMBL" id="JPRM01000042">
    <property type="protein sequence ID" value="KFF10054.1"/>
    <property type="molecule type" value="Genomic_DNA"/>
</dbReference>
<evidence type="ECO:0000256" key="1">
    <source>
        <dbReference type="SAM" id="Phobius"/>
    </source>
</evidence>
<keyword evidence="1" id="KW-0812">Transmembrane</keyword>
<sequence>MYLVISDDYFHKMDFKPEGFKVKIEEYLLFTFNIPLILMIIFSIILIIKVDSKINKLIIFLSSLVGIMTFIVVDNIIKKILFYPENVLMGLITVLIAYVALYFIILKAEKKLVVDKFKLSNSNISKW</sequence>
<keyword evidence="5" id="KW-1185">Reference proteome</keyword>
<dbReference type="AlphaFoldDB" id="A0A086A040"/>
<evidence type="ECO:0000313" key="4">
    <source>
        <dbReference type="Proteomes" id="UP000028712"/>
    </source>
</evidence>
<name>A0A086A040_FLAHY</name>
<reference evidence="2 4" key="1">
    <citation type="submission" date="2014-07" db="EMBL/GenBank/DDBJ databases">
        <title>Genome of Flavobacterium hydatis DSM 2063.</title>
        <authorList>
            <person name="Pipes S.E."/>
            <person name="Stropko S.J."/>
            <person name="Newman J.D."/>
        </authorList>
    </citation>
    <scope>NUCLEOTIDE SEQUENCE [LARGE SCALE GENOMIC DNA]</scope>
    <source>
        <strain evidence="2 4">DSM 2063</strain>
    </source>
</reference>
<proteinExistence type="predicted"/>
<keyword evidence="1" id="KW-1133">Transmembrane helix</keyword>
<comment type="caution">
    <text evidence="2">The sequence shown here is derived from an EMBL/GenBank/DDBJ whole genome shotgun (WGS) entry which is preliminary data.</text>
</comment>
<organism evidence="2 4">
    <name type="scientific">Flavobacterium hydatis</name>
    <name type="common">Cytophaga aquatilis</name>
    <dbReference type="NCBI Taxonomy" id="991"/>
    <lineage>
        <taxon>Bacteria</taxon>
        <taxon>Pseudomonadati</taxon>
        <taxon>Bacteroidota</taxon>
        <taxon>Flavobacteriia</taxon>
        <taxon>Flavobacteriales</taxon>
        <taxon>Flavobacteriaceae</taxon>
        <taxon>Flavobacterium</taxon>
    </lineage>
</organism>
<dbReference type="Proteomes" id="UP000198424">
    <property type="component" value="Unassembled WGS sequence"/>
</dbReference>
<evidence type="ECO:0000313" key="5">
    <source>
        <dbReference type="Proteomes" id="UP000198424"/>
    </source>
</evidence>
<feature type="transmembrane region" description="Helical" evidence="1">
    <location>
        <begin position="89"/>
        <end position="108"/>
    </location>
</feature>
<evidence type="ECO:0000313" key="3">
    <source>
        <dbReference type="EMBL" id="OXA93313.1"/>
    </source>
</evidence>
<dbReference type="STRING" id="991.IW20_21500"/>
<protein>
    <submittedName>
        <fullName evidence="2">Uncharacterized protein</fullName>
    </submittedName>
</protein>